<dbReference type="AlphaFoldDB" id="R4KVN3"/>
<keyword evidence="5" id="KW-0378">Hydrolase</keyword>
<reference evidence="5 6" key="1">
    <citation type="submission" date="2012-01" db="EMBL/GenBank/DDBJ databases">
        <title>Complete sequence of Desulfotomaculum gibsoniae DSM 7213.</title>
        <authorList>
            <consortium name="US DOE Joint Genome Institute"/>
            <person name="Lucas S."/>
            <person name="Han J."/>
            <person name="Lapidus A."/>
            <person name="Cheng J.-F."/>
            <person name="Goodwin L."/>
            <person name="Pitluck S."/>
            <person name="Peters L."/>
            <person name="Ovchinnikova G."/>
            <person name="Teshima H."/>
            <person name="Detter J.C."/>
            <person name="Han C."/>
            <person name="Tapia R."/>
            <person name="Land M."/>
            <person name="Hauser L."/>
            <person name="Kyrpides N."/>
            <person name="Ivanova N."/>
            <person name="Pagani I."/>
            <person name="Parshina S."/>
            <person name="Plugge C."/>
            <person name="Muyzer G."/>
            <person name="Kuever J."/>
            <person name="Ivanova A."/>
            <person name="Nazina T."/>
            <person name="Klenk H.-P."/>
            <person name="Brambilla E."/>
            <person name="Spring S."/>
            <person name="Stams A.F."/>
            <person name="Woyke T."/>
        </authorList>
    </citation>
    <scope>NUCLEOTIDE SEQUENCE [LARGE SCALE GENOMIC DNA]</scope>
    <source>
        <strain evidence="5 6">DSM 7213</strain>
    </source>
</reference>
<organism evidence="5 6">
    <name type="scientific">Desulfoscipio gibsoniae DSM 7213</name>
    <dbReference type="NCBI Taxonomy" id="767817"/>
    <lineage>
        <taxon>Bacteria</taxon>
        <taxon>Bacillati</taxon>
        <taxon>Bacillota</taxon>
        <taxon>Clostridia</taxon>
        <taxon>Eubacteriales</taxon>
        <taxon>Desulfallaceae</taxon>
        <taxon>Desulfoscipio</taxon>
    </lineage>
</organism>
<feature type="region of interest" description="Disordered" evidence="2">
    <location>
        <begin position="424"/>
        <end position="443"/>
    </location>
</feature>
<gene>
    <name evidence="5" type="ORF">Desgi_4452</name>
</gene>
<dbReference type="GO" id="GO:0008233">
    <property type="term" value="F:peptidase activity"/>
    <property type="evidence" value="ECO:0007669"/>
    <property type="project" value="UniProtKB-KW"/>
</dbReference>
<dbReference type="PANTHER" id="PTHR37835">
    <property type="entry name" value="ALPHA-CLOSTRIPAIN"/>
    <property type="match status" value="1"/>
</dbReference>
<dbReference type="EMBL" id="CP003273">
    <property type="protein sequence ID" value="AGL03686.1"/>
    <property type="molecule type" value="Genomic_DNA"/>
</dbReference>
<evidence type="ECO:0000313" key="5">
    <source>
        <dbReference type="EMBL" id="AGL03686.1"/>
    </source>
</evidence>
<feature type="compositionally biased region" description="Polar residues" evidence="2">
    <location>
        <begin position="429"/>
        <end position="443"/>
    </location>
</feature>
<evidence type="ECO:0000256" key="1">
    <source>
        <dbReference type="ARBA" id="ARBA00022729"/>
    </source>
</evidence>
<keyword evidence="5" id="KW-0645">Protease</keyword>
<dbReference type="OrthoDB" id="5507507at2"/>
<dbReference type="Proteomes" id="UP000013520">
    <property type="component" value="Chromosome"/>
</dbReference>
<dbReference type="Pfam" id="PF03415">
    <property type="entry name" value="Peptidase_C11"/>
    <property type="match status" value="1"/>
</dbReference>
<dbReference type="InterPro" id="IPR014755">
    <property type="entry name" value="Cu-Rt/internalin_Ig-like"/>
</dbReference>
<keyword evidence="6" id="KW-1185">Reference proteome</keyword>
<dbReference type="KEGG" id="dgi:Desgi_4452"/>
<feature type="domain" description="SbsA Ig-like" evidence="4">
    <location>
        <begin position="468"/>
        <end position="562"/>
    </location>
</feature>
<evidence type="ECO:0000313" key="6">
    <source>
        <dbReference type="Proteomes" id="UP000013520"/>
    </source>
</evidence>
<accession>R4KVN3</accession>
<dbReference type="GO" id="GO:0006508">
    <property type="term" value="P:proteolysis"/>
    <property type="evidence" value="ECO:0007669"/>
    <property type="project" value="UniProtKB-KW"/>
</dbReference>
<dbReference type="HOGENOM" id="CLU_021624_0_0_9"/>
<dbReference type="RefSeq" id="WP_006524490.1">
    <property type="nucleotide sequence ID" value="NC_021184.1"/>
</dbReference>
<proteinExistence type="predicted"/>
<dbReference type="Gene3D" id="2.60.40.1220">
    <property type="match status" value="1"/>
</dbReference>
<protein>
    <submittedName>
        <fullName evidence="5">Clostripain family protease</fullName>
    </submittedName>
</protein>
<dbReference type="Pfam" id="PF13205">
    <property type="entry name" value="Big_5"/>
    <property type="match status" value="1"/>
</dbReference>
<feature type="chain" id="PRO_5038353133" evidence="3">
    <location>
        <begin position="29"/>
        <end position="766"/>
    </location>
</feature>
<feature type="signal peptide" evidence="3">
    <location>
        <begin position="1"/>
        <end position="28"/>
    </location>
</feature>
<evidence type="ECO:0000259" key="4">
    <source>
        <dbReference type="Pfam" id="PF13205"/>
    </source>
</evidence>
<name>R4KVN3_9FIRM</name>
<dbReference type="InterPro" id="IPR005077">
    <property type="entry name" value="Peptidase_C11"/>
</dbReference>
<evidence type="ECO:0000256" key="3">
    <source>
        <dbReference type="SAM" id="SignalP"/>
    </source>
</evidence>
<dbReference type="InterPro" id="IPR032812">
    <property type="entry name" value="SbsA_Ig"/>
</dbReference>
<dbReference type="STRING" id="767817.Desgi_4452"/>
<keyword evidence="1 3" id="KW-0732">Signal</keyword>
<dbReference type="eggNOG" id="COG1716">
    <property type="taxonomic scope" value="Bacteria"/>
</dbReference>
<evidence type="ECO:0000256" key="2">
    <source>
        <dbReference type="SAM" id="MobiDB-lite"/>
    </source>
</evidence>
<sequence>MKSKHLKISFGLFWALCMIFVMSPASFAETVSSPELSSYTFMVYLNGTDLESEDQGDGTVAGAGSNDLDEMMAIGSEPGVLNVVVQTGGTKQWRNTSISPETNQRWYIKNNEMELIEDVGQVNMAEPETLKDFIIWTATEYPAEKYVLALWNHGGGAHGGYAHDELFEDKSTLSLADIRTALEQASGQSGIAFELIGFDACLMATIETAYIVSPFTKYFIGSEETEPGHGWNYTPIFQKILDDPTISGDKLGEAIAQGFREQALEWDTADETTLSVINAKKIGPVIEALEALVSKAGTDIDEPAAYVEFAKGRNKAEDYGNSGGAHGDSTDMVDIGNLAKQLQNQHPEETSNIISALNNAVVFNLTPPEKKPNATGLTVYLPCKDKEGFEDKLTNYKEINFSPVYTEFIEKYGQIVVSDTTGVELEDSNPASTSDQENSTAGSSNILSSAASAYNGEDITLPSKSFSNSNIRVINFNKPVDANTIFINENIYITNDKNGTSTPFLIEKYELTDNNTKLTLTTKDYFEPGETYSIYIKKDISSKEIKSTDGKTLKDNYKMVFTIISEDRFEIKIKESDISKVNMIYSVLGQYYDNNTKIRFLGMDNDVDFDETTGIVRDNFDGTWVQLGGQFVSLFLMDENDGKYSYSVPIKLNGQDMDLQIIYDTNTETTSILGAWKGIDPDTGLSDRNIIKLKAGDIITPMFYSYDLVTDKDEDIPGEPFTVQDPTKLELQGDYLPQGEYLYGFYIEDIAQNDTCSEFVDISLLD</sequence>
<dbReference type="PANTHER" id="PTHR37835:SF1">
    <property type="entry name" value="ALPHA-CLOSTRIPAIN"/>
    <property type="match status" value="1"/>
</dbReference>
<dbReference type="Gene3D" id="3.40.50.11970">
    <property type="match status" value="1"/>
</dbReference>